<evidence type="ECO:0000259" key="3">
    <source>
        <dbReference type="Pfam" id="PF13505"/>
    </source>
</evidence>
<comment type="caution">
    <text evidence="4">The sequence shown here is derived from an EMBL/GenBank/DDBJ whole genome shotgun (WGS) entry which is preliminary data.</text>
</comment>
<organism evidence="4 5">
    <name type="scientific">Sinobacterium caligoides</name>
    <dbReference type="NCBI Taxonomy" id="933926"/>
    <lineage>
        <taxon>Bacteria</taxon>
        <taxon>Pseudomonadati</taxon>
        <taxon>Pseudomonadota</taxon>
        <taxon>Gammaproteobacteria</taxon>
        <taxon>Cellvibrionales</taxon>
        <taxon>Spongiibacteraceae</taxon>
        <taxon>Sinobacterium</taxon>
    </lineage>
</organism>
<accession>A0A3N2DPM9</accession>
<dbReference type="AlphaFoldDB" id="A0A3N2DPM9"/>
<feature type="chain" id="PRO_5018227699" evidence="2">
    <location>
        <begin position="24"/>
        <end position="209"/>
    </location>
</feature>
<dbReference type="Proteomes" id="UP000275394">
    <property type="component" value="Unassembled WGS sequence"/>
</dbReference>
<dbReference type="Pfam" id="PF13505">
    <property type="entry name" value="OMP_b-brl"/>
    <property type="match status" value="1"/>
</dbReference>
<sequence>MSILKSTLIASASLLIAISHANAAENPDTGWYVGAGVVSSQIKIKDSDFDESYTGAALTAGYQFNEHLSLELGLSTLHIDETTGDDEYKMETTVSPIFLTPAVKWSFAASESIDLYTKLGVSIAFTDTTVVTTPNHENSSVYEARSEWDINPTFSVGAEWELDHNWAVNAEYTYSPTALNVESEIDGTKYNDDLDLEVQSFMLGVNYRF</sequence>
<dbReference type="Gene3D" id="2.40.160.20">
    <property type="match status" value="1"/>
</dbReference>
<proteinExistence type="predicted"/>
<dbReference type="InterPro" id="IPR011250">
    <property type="entry name" value="OMP/PagP_B-barrel"/>
</dbReference>
<evidence type="ECO:0000313" key="5">
    <source>
        <dbReference type="Proteomes" id="UP000275394"/>
    </source>
</evidence>
<dbReference type="EMBL" id="RKHR01000004">
    <property type="protein sequence ID" value="ROS01757.1"/>
    <property type="molecule type" value="Genomic_DNA"/>
</dbReference>
<dbReference type="RefSeq" id="WP_123712512.1">
    <property type="nucleotide sequence ID" value="NZ_RKHR01000004.1"/>
</dbReference>
<name>A0A3N2DPM9_9GAMM</name>
<evidence type="ECO:0000256" key="1">
    <source>
        <dbReference type="ARBA" id="ARBA00022729"/>
    </source>
</evidence>
<gene>
    <name evidence="4" type="ORF">EDC56_2202</name>
</gene>
<feature type="domain" description="Outer membrane protein beta-barrel" evidence="3">
    <location>
        <begin position="11"/>
        <end position="209"/>
    </location>
</feature>
<feature type="signal peptide" evidence="2">
    <location>
        <begin position="1"/>
        <end position="23"/>
    </location>
</feature>
<keyword evidence="1 2" id="KW-0732">Signal</keyword>
<evidence type="ECO:0000256" key="2">
    <source>
        <dbReference type="SAM" id="SignalP"/>
    </source>
</evidence>
<dbReference type="SUPFAM" id="SSF56925">
    <property type="entry name" value="OMPA-like"/>
    <property type="match status" value="1"/>
</dbReference>
<dbReference type="OrthoDB" id="6386495at2"/>
<reference evidence="4 5" key="1">
    <citation type="submission" date="2018-11" db="EMBL/GenBank/DDBJ databases">
        <title>Genomic Encyclopedia of Type Strains, Phase IV (KMG-IV): sequencing the most valuable type-strain genomes for metagenomic binning, comparative biology and taxonomic classification.</title>
        <authorList>
            <person name="Goeker M."/>
        </authorList>
    </citation>
    <scope>NUCLEOTIDE SEQUENCE [LARGE SCALE GENOMIC DNA]</scope>
    <source>
        <strain evidence="4 5">DSM 100316</strain>
    </source>
</reference>
<dbReference type="InterPro" id="IPR027385">
    <property type="entry name" value="Beta-barrel_OMP"/>
</dbReference>
<evidence type="ECO:0000313" key="4">
    <source>
        <dbReference type="EMBL" id="ROS01757.1"/>
    </source>
</evidence>
<keyword evidence="5" id="KW-1185">Reference proteome</keyword>
<protein>
    <submittedName>
        <fullName evidence="4">Putative outer membrane protein</fullName>
    </submittedName>
</protein>